<dbReference type="EMBL" id="QTSX02007504">
    <property type="protein sequence ID" value="KAJ9048195.1"/>
    <property type="molecule type" value="Genomic_DNA"/>
</dbReference>
<reference evidence="1" key="1">
    <citation type="submission" date="2022-04" db="EMBL/GenBank/DDBJ databases">
        <title>Genome of the entomopathogenic fungus Entomophthora muscae.</title>
        <authorList>
            <person name="Elya C."/>
            <person name="Lovett B.R."/>
            <person name="Lee E."/>
            <person name="Macias A.M."/>
            <person name="Hajek A.E."/>
            <person name="De Bivort B.L."/>
            <person name="Kasson M.T."/>
            <person name="De Fine Licht H.H."/>
            <person name="Stajich J.E."/>
        </authorList>
    </citation>
    <scope>NUCLEOTIDE SEQUENCE</scope>
    <source>
        <strain evidence="1">Berkeley</strain>
    </source>
</reference>
<protein>
    <submittedName>
        <fullName evidence="1">Jun-like transcription factor</fullName>
    </submittedName>
</protein>
<sequence>MEDAIKAESSSSSSDSSSSNSDSSEDEKEEPKKEATKSESSSSSGDSSSDSSDDEPMEDAKKVESASSSSDSSSSNSDSSEDEKEEPKKEAVKTKSSSSSSDSSSSDSSDDEPTEDAKKAESSSSSSDSSSSDSASSKEEFKPSSSGKDKDTLKRKIGTPESSPKSVKVKLTAPKFPQPKSNDPPTRFCRIKDDDVVFADPRLQDNTFTSKGGAEGSYGEKAHRDLIVTRGKGFTKEKNKKKRGSYRGGQIDFASHSIKFDD</sequence>
<accession>A0ACC2RDP4</accession>
<proteinExistence type="predicted"/>
<evidence type="ECO:0000313" key="1">
    <source>
        <dbReference type="EMBL" id="KAJ9048195.1"/>
    </source>
</evidence>
<gene>
    <name evidence="1" type="primary">SRP40_2</name>
    <name evidence="1" type="ORF">DSO57_1037478</name>
</gene>
<organism evidence="1 2">
    <name type="scientific">Entomophthora muscae</name>
    <dbReference type="NCBI Taxonomy" id="34485"/>
    <lineage>
        <taxon>Eukaryota</taxon>
        <taxon>Fungi</taxon>
        <taxon>Fungi incertae sedis</taxon>
        <taxon>Zoopagomycota</taxon>
        <taxon>Entomophthoromycotina</taxon>
        <taxon>Entomophthoromycetes</taxon>
        <taxon>Entomophthorales</taxon>
        <taxon>Entomophthoraceae</taxon>
        <taxon>Entomophthora</taxon>
    </lineage>
</organism>
<comment type="caution">
    <text evidence="1">The sequence shown here is derived from an EMBL/GenBank/DDBJ whole genome shotgun (WGS) entry which is preliminary data.</text>
</comment>
<evidence type="ECO:0000313" key="2">
    <source>
        <dbReference type="Proteomes" id="UP001165960"/>
    </source>
</evidence>
<name>A0ACC2RDP4_9FUNG</name>
<dbReference type="Proteomes" id="UP001165960">
    <property type="component" value="Unassembled WGS sequence"/>
</dbReference>
<keyword evidence="2" id="KW-1185">Reference proteome</keyword>